<dbReference type="PANTHER" id="PTHR35529:SF1">
    <property type="entry name" value="MANGANESE EFFLUX PUMP MNTP-RELATED"/>
    <property type="match status" value="1"/>
</dbReference>
<keyword evidence="2 8" id="KW-1003">Cell membrane</keyword>
<feature type="transmembrane region" description="Helical" evidence="8">
    <location>
        <begin position="105"/>
        <end position="127"/>
    </location>
</feature>
<comment type="similarity">
    <text evidence="8">Belongs to the MntP (TC 9.B.29) family.</text>
</comment>
<keyword evidence="7 8" id="KW-0464">Manganese</keyword>
<keyword evidence="4 8" id="KW-1133">Transmembrane helix</keyword>
<keyword evidence="3 8" id="KW-0812">Transmembrane</keyword>
<evidence type="ECO:0000256" key="6">
    <source>
        <dbReference type="ARBA" id="ARBA00023136"/>
    </source>
</evidence>
<dbReference type="HAMAP" id="MF_01521">
    <property type="entry name" value="MntP_pump"/>
    <property type="match status" value="1"/>
</dbReference>
<feature type="transmembrane region" description="Helical" evidence="8">
    <location>
        <begin position="68"/>
        <end position="85"/>
    </location>
</feature>
<evidence type="ECO:0000313" key="10">
    <source>
        <dbReference type="Proteomes" id="UP000616346"/>
    </source>
</evidence>
<feature type="transmembrane region" description="Helical" evidence="8">
    <location>
        <begin position="139"/>
        <end position="161"/>
    </location>
</feature>
<organism evidence="9 10">
    <name type="scientific">Phocaeicola faecium</name>
    <dbReference type="NCBI Taxonomy" id="2762213"/>
    <lineage>
        <taxon>Bacteria</taxon>
        <taxon>Pseudomonadati</taxon>
        <taxon>Bacteroidota</taxon>
        <taxon>Bacteroidia</taxon>
        <taxon>Bacteroidales</taxon>
        <taxon>Bacteroidaceae</taxon>
        <taxon>Phocaeicola</taxon>
    </lineage>
</organism>
<sequence length="192" mass="21224">MSFAEIWLLAVSLAIDCFTVSVTSGIILHRIRWGIFLKMAFFFGLFQAAMPLIGWAGASSFNHLIEAYDHWIAFGLLAFLGIRMIRSHFREDEEQCCFDPTRLSVILTLAIATSIDALAVGISFAFTGFNTLASLSYPLWAIGIASFVISVTGSIIGVFFGKRFNLRMELFGGLVLIGIGVKILIEHLLQNH</sequence>
<feature type="transmembrane region" description="Helical" evidence="8">
    <location>
        <begin position="35"/>
        <end position="56"/>
    </location>
</feature>
<dbReference type="Pfam" id="PF02659">
    <property type="entry name" value="Mntp"/>
    <property type="match status" value="1"/>
</dbReference>
<evidence type="ECO:0000256" key="1">
    <source>
        <dbReference type="ARBA" id="ARBA00022448"/>
    </source>
</evidence>
<dbReference type="PANTHER" id="PTHR35529">
    <property type="entry name" value="MANGANESE EFFLUX PUMP MNTP-RELATED"/>
    <property type="match status" value="1"/>
</dbReference>
<dbReference type="InterPro" id="IPR003810">
    <property type="entry name" value="Mntp/YtaF"/>
</dbReference>
<dbReference type="EMBL" id="JACSPQ010000001">
    <property type="protein sequence ID" value="MBD8000706.1"/>
    <property type="molecule type" value="Genomic_DNA"/>
</dbReference>
<accession>A0ABR8V7E8</accession>
<feature type="transmembrane region" description="Helical" evidence="8">
    <location>
        <begin position="6"/>
        <end position="28"/>
    </location>
</feature>
<dbReference type="InterPro" id="IPR022929">
    <property type="entry name" value="Put_MntP"/>
</dbReference>
<feature type="transmembrane region" description="Helical" evidence="8">
    <location>
        <begin position="168"/>
        <end position="185"/>
    </location>
</feature>
<protein>
    <recommendedName>
        <fullName evidence="8">Putative manganese efflux pump MntP</fullName>
    </recommendedName>
</protein>
<reference evidence="9 10" key="1">
    <citation type="submission" date="2020-08" db="EMBL/GenBank/DDBJ databases">
        <title>A Genomic Blueprint of the Chicken Gut Microbiome.</title>
        <authorList>
            <person name="Gilroy R."/>
            <person name="Ravi A."/>
            <person name="Getino M."/>
            <person name="Pursley I."/>
            <person name="Horton D.L."/>
            <person name="Alikhan N.-F."/>
            <person name="Baker D."/>
            <person name="Gharbi K."/>
            <person name="Hall N."/>
            <person name="Watson M."/>
            <person name="Adriaenssens E.M."/>
            <person name="Foster-Nyarko E."/>
            <person name="Jarju S."/>
            <person name="Secka A."/>
            <person name="Antonio M."/>
            <person name="Oren A."/>
            <person name="Chaudhuri R."/>
            <person name="La Ragione R.M."/>
            <person name="Hildebrand F."/>
            <person name="Pallen M.J."/>
        </authorList>
    </citation>
    <scope>NUCLEOTIDE SEQUENCE [LARGE SCALE GENOMIC DNA]</scope>
    <source>
        <strain evidence="9 10">Sa1YUN3</strain>
    </source>
</reference>
<keyword evidence="5 8" id="KW-0406">Ion transport</keyword>
<keyword evidence="1 8" id="KW-0813">Transport</keyword>
<proteinExistence type="inferred from homology"/>
<evidence type="ECO:0000256" key="5">
    <source>
        <dbReference type="ARBA" id="ARBA00023065"/>
    </source>
</evidence>
<comment type="function">
    <text evidence="8">Probably functions as a manganese efflux pump.</text>
</comment>
<keyword evidence="6 8" id="KW-0472">Membrane</keyword>
<comment type="subcellular location">
    <subcellularLocation>
        <location evidence="8">Cell membrane</location>
        <topology evidence="8">Multi-pass membrane protein</topology>
    </subcellularLocation>
</comment>
<evidence type="ECO:0000256" key="7">
    <source>
        <dbReference type="ARBA" id="ARBA00023211"/>
    </source>
</evidence>
<evidence type="ECO:0000256" key="2">
    <source>
        <dbReference type="ARBA" id="ARBA00022475"/>
    </source>
</evidence>
<evidence type="ECO:0000256" key="3">
    <source>
        <dbReference type="ARBA" id="ARBA00022692"/>
    </source>
</evidence>
<gene>
    <name evidence="8" type="primary">mntP</name>
    <name evidence="9" type="ORF">H9626_00485</name>
</gene>
<dbReference type="Proteomes" id="UP000616346">
    <property type="component" value="Unassembled WGS sequence"/>
</dbReference>
<comment type="caution">
    <text evidence="9">The sequence shown here is derived from an EMBL/GenBank/DDBJ whole genome shotgun (WGS) entry which is preliminary data.</text>
</comment>
<dbReference type="RefSeq" id="WP_178256407.1">
    <property type="nucleotide sequence ID" value="NZ_JACSPQ010000001.1"/>
</dbReference>
<evidence type="ECO:0000313" key="9">
    <source>
        <dbReference type="EMBL" id="MBD8000706.1"/>
    </source>
</evidence>
<evidence type="ECO:0000256" key="8">
    <source>
        <dbReference type="HAMAP-Rule" id="MF_01521"/>
    </source>
</evidence>
<keyword evidence="10" id="KW-1185">Reference proteome</keyword>
<name>A0ABR8V7E8_9BACT</name>
<evidence type="ECO:0000256" key="4">
    <source>
        <dbReference type="ARBA" id="ARBA00022989"/>
    </source>
</evidence>